<dbReference type="EMBL" id="CP120682">
    <property type="protein sequence ID" value="WKN35388.1"/>
    <property type="molecule type" value="Genomic_DNA"/>
</dbReference>
<reference evidence="9" key="1">
    <citation type="journal article" date="2023" name="Comput. Struct. Biotechnol. J.">
        <title>Discovery of a novel marine Bacteroidetes with a rich repertoire of carbohydrate-active enzymes.</title>
        <authorList>
            <person name="Chen B."/>
            <person name="Liu G."/>
            <person name="Chen Q."/>
            <person name="Wang H."/>
            <person name="Liu L."/>
            <person name="Tang K."/>
        </authorList>
    </citation>
    <scope>NUCLEOTIDE SEQUENCE</scope>
    <source>
        <strain evidence="9">TK19036</strain>
    </source>
</reference>
<sequence>MKSIIVKYSLILFSALMLLAGACTDLEEEVYSEVISENFVPTENDLPSLIAPVYTVMRPMMAGWQGYFDVQEESADQIITPVRPNGWYDGGTYQRMHQHAWTSLQWQPTNLWNNCYNGINTANRVLYQLESGEIPLEEGKEELLAELKVARAFFYYILLDNHGNVPIVTDFTATELPLQSTRQQVYDFVVSELTTNIPLLTETADQTTYGRFNKWAGKTILAKVYLNSEVYVDEANWEAVIEQCDDIINSGAYMLEPLYKDNFITNNENSREMIFAVPYDDILATGNLIHMKTLDPISQRVFNMLAQPWGGNCAVPQFINTYDTADIRLTDTWIQGPQIGPAGTELINYVNYVESMDESESNQGYRIGKYEIIEGARGSLSNDFPVFRYADVLMMKAEALLRTGQADAAAELVTQVRSRAFADPAKAKVTGAELMEGSSYQYGYWESGEIDQVNGGADIPYGRFLDELGWEFAAEAHRRQDLIRFGVFSTKTWFQHRPSSADKALFPIPDAEINKNPNLKQNPGY</sequence>
<dbReference type="InterPro" id="IPR012944">
    <property type="entry name" value="SusD_RagB_dom"/>
</dbReference>
<dbReference type="InterPro" id="IPR033985">
    <property type="entry name" value="SusD-like_N"/>
</dbReference>
<evidence type="ECO:0000313" key="9">
    <source>
        <dbReference type="EMBL" id="WKN35388.1"/>
    </source>
</evidence>
<evidence type="ECO:0000256" key="2">
    <source>
        <dbReference type="ARBA" id="ARBA00006275"/>
    </source>
</evidence>
<evidence type="ECO:0000256" key="1">
    <source>
        <dbReference type="ARBA" id="ARBA00004442"/>
    </source>
</evidence>
<evidence type="ECO:0000259" key="7">
    <source>
        <dbReference type="Pfam" id="PF07980"/>
    </source>
</evidence>
<dbReference type="GO" id="GO:0009279">
    <property type="term" value="C:cell outer membrane"/>
    <property type="evidence" value="ECO:0007669"/>
    <property type="project" value="UniProtKB-SubCell"/>
</dbReference>
<name>A0AA49GL44_9BACT</name>
<accession>A0AA49GL44</accession>
<feature type="chain" id="PRO_5041454077" evidence="6">
    <location>
        <begin position="23"/>
        <end position="525"/>
    </location>
</feature>
<dbReference type="Pfam" id="PF14322">
    <property type="entry name" value="SusD-like_3"/>
    <property type="match status" value="1"/>
</dbReference>
<organism evidence="9">
    <name type="scientific">Roseihalotalea indica</name>
    <dbReference type="NCBI Taxonomy" id="2867963"/>
    <lineage>
        <taxon>Bacteria</taxon>
        <taxon>Pseudomonadati</taxon>
        <taxon>Bacteroidota</taxon>
        <taxon>Cytophagia</taxon>
        <taxon>Cytophagales</taxon>
        <taxon>Catalimonadaceae</taxon>
        <taxon>Roseihalotalea</taxon>
    </lineage>
</organism>
<keyword evidence="3 6" id="KW-0732">Signal</keyword>
<keyword evidence="5" id="KW-0998">Cell outer membrane</keyword>
<comment type="similarity">
    <text evidence="2">Belongs to the SusD family.</text>
</comment>
<feature type="domain" description="RagB/SusD" evidence="7">
    <location>
        <begin position="343"/>
        <end position="525"/>
    </location>
</feature>
<evidence type="ECO:0000256" key="3">
    <source>
        <dbReference type="ARBA" id="ARBA00022729"/>
    </source>
</evidence>
<comment type="subcellular location">
    <subcellularLocation>
        <location evidence="1">Cell outer membrane</location>
    </subcellularLocation>
</comment>
<dbReference type="AlphaFoldDB" id="A0AA49GL44"/>
<evidence type="ECO:0000259" key="8">
    <source>
        <dbReference type="Pfam" id="PF14322"/>
    </source>
</evidence>
<dbReference type="SUPFAM" id="SSF48452">
    <property type="entry name" value="TPR-like"/>
    <property type="match status" value="1"/>
</dbReference>
<reference evidence="9" key="2">
    <citation type="journal article" date="2024" name="Antonie Van Leeuwenhoek">
        <title>Roseihalotalea indica gen. nov., sp. nov., a halophilic Bacteroidetes from mesopelagic Southwest Indian Ocean with higher carbohydrate metabolic potential.</title>
        <authorList>
            <person name="Chen B."/>
            <person name="Zhang M."/>
            <person name="Lin D."/>
            <person name="Ye J."/>
            <person name="Tang K."/>
        </authorList>
    </citation>
    <scope>NUCLEOTIDE SEQUENCE</scope>
    <source>
        <strain evidence="9">TK19036</strain>
    </source>
</reference>
<dbReference type="InterPro" id="IPR011990">
    <property type="entry name" value="TPR-like_helical_dom_sf"/>
</dbReference>
<dbReference type="PROSITE" id="PS51257">
    <property type="entry name" value="PROKAR_LIPOPROTEIN"/>
    <property type="match status" value="1"/>
</dbReference>
<keyword evidence="4" id="KW-0472">Membrane</keyword>
<dbReference type="CDD" id="cd08977">
    <property type="entry name" value="SusD"/>
    <property type="match status" value="1"/>
</dbReference>
<evidence type="ECO:0000256" key="5">
    <source>
        <dbReference type="ARBA" id="ARBA00023237"/>
    </source>
</evidence>
<protein>
    <submittedName>
        <fullName evidence="9">RagB/SusD family nutrient uptake outer membrane protein</fullName>
    </submittedName>
</protein>
<feature type="domain" description="SusD-like N-terminal" evidence="8">
    <location>
        <begin position="39"/>
        <end position="226"/>
    </location>
</feature>
<dbReference type="Gene3D" id="1.25.40.390">
    <property type="match status" value="1"/>
</dbReference>
<feature type="signal peptide" evidence="6">
    <location>
        <begin position="1"/>
        <end position="22"/>
    </location>
</feature>
<evidence type="ECO:0000256" key="6">
    <source>
        <dbReference type="SAM" id="SignalP"/>
    </source>
</evidence>
<evidence type="ECO:0000256" key="4">
    <source>
        <dbReference type="ARBA" id="ARBA00023136"/>
    </source>
</evidence>
<gene>
    <name evidence="9" type="ORF">K4G66_23725</name>
</gene>
<dbReference type="Pfam" id="PF07980">
    <property type="entry name" value="SusD_RagB"/>
    <property type="match status" value="1"/>
</dbReference>
<proteinExistence type="inferred from homology"/>